<feature type="transmembrane region" description="Helical" evidence="1">
    <location>
        <begin position="171"/>
        <end position="190"/>
    </location>
</feature>
<dbReference type="InterPro" id="IPR036259">
    <property type="entry name" value="MFS_trans_sf"/>
</dbReference>
<sequence length="396" mass="39966">MFTSYARVLGRPGALRFSLTGFFARLPISMVGLGIVLLVEASTGSYGLAGAVSAAYMLANALLAIAQGRLVDRLGQGRVLAVASVVFGLALTTLIWSVRDGWPVAATYAAAALAGATLPQIGSCVRARWSHVLDAPADVQTAFALEAVVDEACFILGPILVTVLATAVHPVAGLGSAMVFGTLGGLLFAAQRRTEPPTQPHDRTTGPRPPLPWRTLVPLAAVSFMLGVLFGAAEVTTIAFADEQGSPVWAGGLLALWALGSLVSGVVTGAVIWRAGPATRLKWGAFAMAAAMAPLPFVGSLPLMGLVLLVGGAAIAPTMIATMSLTEATMPRSRLTEGMSVVQTGLVAGVAPGATLSGLVVDASGASTAYLVSLGAGLLAVLAAQTLTSGAGRAGS</sequence>
<evidence type="ECO:0000313" key="3">
    <source>
        <dbReference type="Proteomes" id="UP000516957"/>
    </source>
</evidence>
<accession>A0A7Y9JS87</accession>
<dbReference type="Pfam" id="PF07690">
    <property type="entry name" value="MFS_1"/>
    <property type="match status" value="1"/>
</dbReference>
<dbReference type="EMBL" id="JACCBE010000001">
    <property type="protein sequence ID" value="NYD59305.1"/>
    <property type="molecule type" value="Genomic_DNA"/>
</dbReference>
<dbReference type="GO" id="GO:0022857">
    <property type="term" value="F:transmembrane transporter activity"/>
    <property type="evidence" value="ECO:0007669"/>
    <property type="project" value="InterPro"/>
</dbReference>
<protein>
    <submittedName>
        <fullName evidence="2">MFS family permease</fullName>
    </submittedName>
</protein>
<feature type="transmembrane region" description="Helical" evidence="1">
    <location>
        <begin position="367"/>
        <end position="387"/>
    </location>
</feature>
<feature type="transmembrane region" description="Helical" evidence="1">
    <location>
        <begin position="78"/>
        <end position="96"/>
    </location>
</feature>
<feature type="transmembrane region" description="Helical" evidence="1">
    <location>
        <begin position="338"/>
        <end position="361"/>
    </location>
</feature>
<keyword evidence="1" id="KW-0472">Membrane</keyword>
<feature type="transmembrane region" description="Helical" evidence="1">
    <location>
        <begin position="211"/>
        <end position="233"/>
    </location>
</feature>
<dbReference type="AlphaFoldDB" id="A0A7Y9JS87"/>
<dbReference type="Proteomes" id="UP000516957">
    <property type="component" value="Unassembled WGS sequence"/>
</dbReference>
<keyword evidence="1" id="KW-0812">Transmembrane</keyword>
<gene>
    <name evidence="2" type="ORF">BKA08_003543</name>
</gene>
<keyword evidence="3" id="KW-1185">Reference proteome</keyword>
<dbReference type="RefSeq" id="WP_179616774.1">
    <property type="nucleotide sequence ID" value="NZ_CP059163.1"/>
</dbReference>
<reference evidence="2 3" key="1">
    <citation type="submission" date="2020-07" db="EMBL/GenBank/DDBJ databases">
        <title>Sequencing the genomes of 1000 actinobacteria strains.</title>
        <authorList>
            <person name="Klenk H.-P."/>
        </authorList>
    </citation>
    <scope>NUCLEOTIDE SEQUENCE [LARGE SCALE GENOMIC DNA]</scope>
    <source>
        <strain evidence="2 3">DSM 18965</strain>
    </source>
</reference>
<feature type="transmembrane region" description="Helical" evidence="1">
    <location>
        <begin position="21"/>
        <end position="39"/>
    </location>
</feature>
<dbReference type="SUPFAM" id="SSF103473">
    <property type="entry name" value="MFS general substrate transporter"/>
    <property type="match status" value="1"/>
</dbReference>
<dbReference type="InterPro" id="IPR011701">
    <property type="entry name" value="MFS"/>
</dbReference>
<proteinExistence type="predicted"/>
<name>A0A7Y9JS87_9ACTN</name>
<keyword evidence="1" id="KW-1133">Transmembrane helix</keyword>
<dbReference type="PANTHER" id="PTHR23542">
    <property type="match status" value="1"/>
</dbReference>
<dbReference type="Gene3D" id="1.20.1250.20">
    <property type="entry name" value="MFS general substrate transporter like domains"/>
    <property type="match status" value="1"/>
</dbReference>
<evidence type="ECO:0000256" key="1">
    <source>
        <dbReference type="SAM" id="Phobius"/>
    </source>
</evidence>
<organism evidence="2 3">
    <name type="scientific">Nocardioides marinisabuli</name>
    <dbReference type="NCBI Taxonomy" id="419476"/>
    <lineage>
        <taxon>Bacteria</taxon>
        <taxon>Bacillati</taxon>
        <taxon>Actinomycetota</taxon>
        <taxon>Actinomycetes</taxon>
        <taxon>Propionibacteriales</taxon>
        <taxon>Nocardioidaceae</taxon>
        <taxon>Nocardioides</taxon>
    </lineage>
</organism>
<feature type="transmembrane region" description="Helical" evidence="1">
    <location>
        <begin position="303"/>
        <end position="326"/>
    </location>
</feature>
<feature type="transmembrane region" description="Helical" evidence="1">
    <location>
        <begin position="45"/>
        <end position="66"/>
    </location>
</feature>
<evidence type="ECO:0000313" key="2">
    <source>
        <dbReference type="EMBL" id="NYD59305.1"/>
    </source>
</evidence>
<dbReference type="PANTHER" id="PTHR23542:SF1">
    <property type="entry name" value="MAJOR FACILITATOR SUPERFAMILY (MFS) PROFILE DOMAIN-CONTAINING PROTEIN"/>
    <property type="match status" value="1"/>
</dbReference>
<comment type="caution">
    <text evidence="2">The sequence shown here is derived from an EMBL/GenBank/DDBJ whole genome shotgun (WGS) entry which is preliminary data.</text>
</comment>
<feature type="transmembrane region" description="Helical" evidence="1">
    <location>
        <begin position="253"/>
        <end position="273"/>
    </location>
</feature>